<dbReference type="InterPro" id="IPR027417">
    <property type="entry name" value="P-loop_NTPase"/>
</dbReference>
<dbReference type="GO" id="GO:0005886">
    <property type="term" value="C:plasma membrane"/>
    <property type="evidence" value="ECO:0007669"/>
    <property type="project" value="TreeGrafter"/>
</dbReference>
<dbReference type="GO" id="GO:0004715">
    <property type="term" value="F:non-membrane spanning protein tyrosine kinase activity"/>
    <property type="evidence" value="ECO:0007669"/>
    <property type="project" value="UniProtKB-EC"/>
</dbReference>
<evidence type="ECO:0000256" key="6">
    <source>
        <dbReference type="ARBA" id="ARBA00022840"/>
    </source>
</evidence>
<keyword evidence="3" id="KW-0808">Transferase</keyword>
<organism evidence="10 11">
    <name type="scientific">Cohnella zeiphila</name>
    <dbReference type="NCBI Taxonomy" id="2761120"/>
    <lineage>
        <taxon>Bacteria</taxon>
        <taxon>Bacillati</taxon>
        <taxon>Bacillota</taxon>
        <taxon>Bacilli</taxon>
        <taxon>Bacillales</taxon>
        <taxon>Paenibacillaceae</taxon>
        <taxon>Cohnella</taxon>
    </lineage>
</organism>
<name>A0A7X0SS67_9BACL</name>
<dbReference type="Proteomes" id="UP000564644">
    <property type="component" value="Unassembled WGS sequence"/>
</dbReference>
<dbReference type="SUPFAM" id="SSF52540">
    <property type="entry name" value="P-loop containing nucleoside triphosphate hydrolases"/>
    <property type="match status" value="1"/>
</dbReference>
<keyword evidence="5 10" id="KW-0418">Kinase</keyword>
<dbReference type="EMBL" id="JACJVO010000042">
    <property type="protein sequence ID" value="MBB6735109.1"/>
    <property type="molecule type" value="Genomic_DNA"/>
</dbReference>
<evidence type="ECO:0000313" key="10">
    <source>
        <dbReference type="EMBL" id="MBB6735109.1"/>
    </source>
</evidence>
<accession>A0A7X0SS67</accession>
<keyword evidence="11" id="KW-1185">Reference proteome</keyword>
<evidence type="ECO:0000256" key="5">
    <source>
        <dbReference type="ARBA" id="ARBA00022777"/>
    </source>
</evidence>
<dbReference type="CDD" id="cd05387">
    <property type="entry name" value="BY-kinase"/>
    <property type="match status" value="1"/>
</dbReference>
<dbReference type="RefSeq" id="WP_185132764.1">
    <property type="nucleotide sequence ID" value="NZ_JACJVO010000042.1"/>
</dbReference>
<protein>
    <recommendedName>
        <fullName evidence="2">non-specific protein-tyrosine kinase</fullName>
        <ecNumber evidence="2">2.7.10.2</ecNumber>
    </recommendedName>
</protein>
<gene>
    <name evidence="10" type="ORF">H7C18_29775</name>
</gene>
<evidence type="ECO:0000256" key="7">
    <source>
        <dbReference type="ARBA" id="ARBA00023137"/>
    </source>
</evidence>
<dbReference type="InterPro" id="IPR005702">
    <property type="entry name" value="Wzc-like_C"/>
</dbReference>
<dbReference type="EC" id="2.7.10.2" evidence="2"/>
<keyword evidence="7" id="KW-0829">Tyrosine-protein kinase</keyword>
<evidence type="ECO:0000259" key="9">
    <source>
        <dbReference type="Pfam" id="PF13614"/>
    </source>
</evidence>
<reference evidence="10 11" key="1">
    <citation type="submission" date="2020-08" db="EMBL/GenBank/DDBJ databases">
        <title>Cohnella phylogeny.</title>
        <authorList>
            <person name="Dunlap C."/>
        </authorList>
    </citation>
    <scope>NUCLEOTIDE SEQUENCE [LARGE SCALE GENOMIC DNA]</scope>
    <source>
        <strain evidence="10 11">CBP 2801</strain>
    </source>
</reference>
<comment type="caution">
    <text evidence="10">The sequence shown here is derived from an EMBL/GenBank/DDBJ whole genome shotgun (WGS) entry which is preliminary data.</text>
</comment>
<comment type="catalytic activity">
    <reaction evidence="8">
        <text>L-tyrosyl-[protein] + ATP = O-phospho-L-tyrosyl-[protein] + ADP + H(+)</text>
        <dbReference type="Rhea" id="RHEA:10596"/>
        <dbReference type="Rhea" id="RHEA-COMP:10136"/>
        <dbReference type="Rhea" id="RHEA-COMP:20101"/>
        <dbReference type="ChEBI" id="CHEBI:15378"/>
        <dbReference type="ChEBI" id="CHEBI:30616"/>
        <dbReference type="ChEBI" id="CHEBI:46858"/>
        <dbReference type="ChEBI" id="CHEBI:61978"/>
        <dbReference type="ChEBI" id="CHEBI:456216"/>
        <dbReference type="EC" id="2.7.10.2"/>
    </reaction>
</comment>
<feature type="domain" description="AAA" evidence="9">
    <location>
        <begin position="40"/>
        <end position="160"/>
    </location>
</feature>
<evidence type="ECO:0000313" key="11">
    <source>
        <dbReference type="Proteomes" id="UP000564644"/>
    </source>
</evidence>
<evidence type="ECO:0000256" key="8">
    <source>
        <dbReference type="ARBA" id="ARBA00051245"/>
    </source>
</evidence>
<dbReference type="Pfam" id="PF13614">
    <property type="entry name" value="AAA_31"/>
    <property type="match status" value="1"/>
</dbReference>
<evidence type="ECO:0000256" key="4">
    <source>
        <dbReference type="ARBA" id="ARBA00022741"/>
    </source>
</evidence>
<proteinExistence type="inferred from homology"/>
<evidence type="ECO:0000256" key="1">
    <source>
        <dbReference type="ARBA" id="ARBA00007316"/>
    </source>
</evidence>
<dbReference type="InterPro" id="IPR050445">
    <property type="entry name" value="Bact_polysacc_biosynth/exp"/>
</dbReference>
<keyword evidence="6" id="KW-0067">ATP-binding</keyword>
<evidence type="ECO:0000256" key="3">
    <source>
        <dbReference type="ARBA" id="ARBA00022679"/>
    </source>
</evidence>
<evidence type="ECO:0000256" key="2">
    <source>
        <dbReference type="ARBA" id="ARBA00011903"/>
    </source>
</evidence>
<dbReference type="NCBIfam" id="TIGR01007">
    <property type="entry name" value="eps_fam"/>
    <property type="match status" value="1"/>
</dbReference>
<comment type="similarity">
    <text evidence="1">Belongs to the CpsD/CapB family.</text>
</comment>
<dbReference type="InterPro" id="IPR025669">
    <property type="entry name" value="AAA_dom"/>
</dbReference>
<dbReference type="GO" id="GO:0005524">
    <property type="term" value="F:ATP binding"/>
    <property type="evidence" value="ECO:0007669"/>
    <property type="project" value="UniProtKB-KW"/>
</dbReference>
<dbReference type="Gene3D" id="3.40.50.300">
    <property type="entry name" value="P-loop containing nucleotide triphosphate hydrolases"/>
    <property type="match status" value="1"/>
</dbReference>
<dbReference type="AlphaFoldDB" id="A0A7X0SS67"/>
<sequence>MSRWMRKRGIVAGTNPKSPAAEMYRRLRTGIEMAGRDGGAKTIAIASAEPGEGKSTASANLAIAYAQANRNVLLLDSDLRSPVLHRIFELENDRGLSTALSGRCGINEIIRTSEFDGLEVVCSGPTPSNPTELLDSAAMEELLEEAKRRYDIVILDTPSMAAGADALIVADKCDGAVLVVRRGKTKFDAAAKAKETLESGRVKVIGAVFNQTSR</sequence>
<dbReference type="PANTHER" id="PTHR32309">
    <property type="entry name" value="TYROSINE-PROTEIN KINASE"/>
    <property type="match status" value="1"/>
</dbReference>
<keyword evidence="4" id="KW-0547">Nucleotide-binding</keyword>
<dbReference type="PANTHER" id="PTHR32309:SF13">
    <property type="entry name" value="FERRIC ENTEROBACTIN TRANSPORT PROTEIN FEPE"/>
    <property type="match status" value="1"/>
</dbReference>